<organism evidence="7 8">
    <name type="scientific">Mycobacterium stomatepiae</name>
    <dbReference type="NCBI Taxonomy" id="470076"/>
    <lineage>
        <taxon>Bacteria</taxon>
        <taxon>Bacillati</taxon>
        <taxon>Actinomycetota</taxon>
        <taxon>Actinomycetes</taxon>
        <taxon>Mycobacteriales</taxon>
        <taxon>Mycobacteriaceae</taxon>
        <taxon>Mycobacterium</taxon>
        <taxon>Mycobacterium simiae complex</taxon>
    </lineage>
</organism>
<keyword evidence="4 6" id="KW-1133">Transmembrane helix</keyword>
<evidence type="ECO:0000256" key="3">
    <source>
        <dbReference type="ARBA" id="ARBA00022692"/>
    </source>
</evidence>
<dbReference type="Proteomes" id="UP000467130">
    <property type="component" value="Chromosome"/>
</dbReference>
<comment type="subcellular location">
    <subcellularLocation>
        <location evidence="1">Cell membrane</location>
        <topology evidence="1">Multi-pass membrane protein</topology>
    </subcellularLocation>
</comment>
<sequence>MVGWLDDLQRRNRGVSVTVAVIYKYLDDQGGYLPALITYYGFVSLFPMLLLLTTGLGVVLAGRPDLQEQVLHSALSQFPVIGSQLQQPEGLSGGTVAVVVGILGALYGGLGVGQAVQNAMDSVWAVPKHKRPNPIRSRVRSCGLLFVLGSAVLAATVLSGIAQTTGELGIFGRIGVALTTVAINAMICLVAFRVTTARVLTYRQVLPGAVAAAVIWQILQWFGAGYIQHTVKTASATNSIFALVLGLLAFLYLVSTALVLCAEMNVVLVEHLCPRALLSAFSDDAELTPADRRIYAKRAKAERVKQLERVIVRFNDVNRPVTP</sequence>
<keyword evidence="2" id="KW-1003">Cell membrane</keyword>
<evidence type="ECO:0000256" key="5">
    <source>
        <dbReference type="ARBA" id="ARBA00023136"/>
    </source>
</evidence>
<protein>
    <submittedName>
        <fullName evidence="7">Uncharacterized protein</fullName>
    </submittedName>
</protein>
<dbReference type="KEGG" id="msto:MSTO_12410"/>
<dbReference type="EMBL" id="AP022587">
    <property type="protein sequence ID" value="BBY21036.1"/>
    <property type="molecule type" value="Genomic_DNA"/>
</dbReference>
<proteinExistence type="predicted"/>
<evidence type="ECO:0000313" key="7">
    <source>
        <dbReference type="EMBL" id="BBY21036.1"/>
    </source>
</evidence>
<evidence type="ECO:0000256" key="4">
    <source>
        <dbReference type="ARBA" id="ARBA00022989"/>
    </source>
</evidence>
<evidence type="ECO:0000256" key="2">
    <source>
        <dbReference type="ARBA" id="ARBA00022475"/>
    </source>
</evidence>
<evidence type="ECO:0000256" key="1">
    <source>
        <dbReference type="ARBA" id="ARBA00004651"/>
    </source>
</evidence>
<dbReference type="PANTHER" id="PTHR30213:SF1">
    <property type="entry name" value="INNER MEMBRANE PROTEIN YHJD"/>
    <property type="match status" value="1"/>
</dbReference>
<gene>
    <name evidence="7" type="ORF">MSTO_12410</name>
</gene>
<accession>A0A7I7Q4V6</accession>
<name>A0A7I7Q4V6_9MYCO</name>
<keyword evidence="3 6" id="KW-0812">Transmembrane</keyword>
<evidence type="ECO:0000313" key="8">
    <source>
        <dbReference type="Proteomes" id="UP000467130"/>
    </source>
</evidence>
<reference evidence="7 8" key="1">
    <citation type="journal article" date="2019" name="Emerg. Microbes Infect.">
        <title>Comprehensive subspecies identification of 175 nontuberculous mycobacteria species based on 7547 genomic profiles.</title>
        <authorList>
            <person name="Matsumoto Y."/>
            <person name="Kinjo T."/>
            <person name="Motooka D."/>
            <person name="Nabeya D."/>
            <person name="Jung N."/>
            <person name="Uechi K."/>
            <person name="Horii T."/>
            <person name="Iida T."/>
            <person name="Fujita J."/>
            <person name="Nakamura S."/>
        </authorList>
    </citation>
    <scope>NUCLEOTIDE SEQUENCE [LARGE SCALE GENOMIC DNA]</scope>
    <source>
        <strain evidence="7 8">JCM 17783</strain>
    </source>
</reference>
<keyword evidence="8" id="KW-1185">Reference proteome</keyword>
<dbReference type="Pfam" id="PF03631">
    <property type="entry name" value="Virul_fac_BrkB"/>
    <property type="match status" value="1"/>
</dbReference>
<dbReference type="InterPro" id="IPR017039">
    <property type="entry name" value="Virul_fac_BrkB"/>
</dbReference>
<evidence type="ECO:0000256" key="6">
    <source>
        <dbReference type="SAM" id="Phobius"/>
    </source>
</evidence>
<keyword evidence="5 6" id="KW-0472">Membrane</keyword>
<dbReference type="PANTHER" id="PTHR30213">
    <property type="entry name" value="INNER MEMBRANE PROTEIN YHJD"/>
    <property type="match status" value="1"/>
</dbReference>
<feature type="transmembrane region" description="Helical" evidence="6">
    <location>
        <begin position="206"/>
        <end position="227"/>
    </location>
</feature>
<feature type="transmembrane region" description="Helical" evidence="6">
    <location>
        <begin position="239"/>
        <end position="262"/>
    </location>
</feature>
<feature type="transmembrane region" description="Helical" evidence="6">
    <location>
        <begin position="37"/>
        <end position="61"/>
    </location>
</feature>
<dbReference type="AlphaFoldDB" id="A0A7I7Q4V6"/>
<feature type="transmembrane region" description="Helical" evidence="6">
    <location>
        <begin position="141"/>
        <end position="162"/>
    </location>
</feature>
<feature type="transmembrane region" description="Helical" evidence="6">
    <location>
        <begin position="174"/>
        <end position="194"/>
    </location>
</feature>
<dbReference type="GO" id="GO:0005886">
    <property type="term" value="C:plasma membrane"/>
    <property type="evidence" value="ECO:0007669"/>
    <property type="project" value="UniProtKB-SubCell"/>
</dbReference>
<dbReference type="RefSeq" id="WP_163788967.1">
    <property type="nucleotide sequence ID" value="NZ_AP022587.1"/>
</dbReference>